<dbReference type="Proteomes" id="UP000549009">
    <property type="component" value="Unassembled WGS sequence"/>
</dbReference>
<evidence type="ECO:0000313" key="9">
    <source>
        <dbReference type="Proteomes" id="UP000326505"/>
    </source>
</evidence>
<dbReference type="Gene3D" id="1.10.10.10">
    <property type="entry name" value="Winged helix-like DNA-binding domain superfamily/Winged helix DNA-binding domain"/>
    <property type="match status" value="1"/>
</dbReference>
<dbReference type="SUPFAM" id="SSF55781">
    <property type="entry name" value="GAF domain-like"/>
    <property type="match status" value="1"/>
</dbReference>
<gene>
    <name evidence="8" type="ORF">CP982_07885</name>
    <name evidence="7" type="ORF">FHS40_007529</name>
</gene>
<evidence type="ECO:0000256" key="5">
    <source>
        <dbReference type="SAM" id="MobiDB-lite"/>
    </source>
</evidence>
<dbReference type="GO" id="GO:0016301">
    <property type="term" value="F:kinase activity"/>
    <property type="evidence" value="ECO:0007669"/>
    <property type="project" value="UniProtKB-KW"/>
</dbReference>
<evidence type="ECO:0000313" key="10">
    <source>
        <dbReference type="Proteomes" id="UP000549009"/>
    </source>
</evidence>
<keyword evidence="1" id="KW-0808">Transferase</keyword>
<dbReference type="PIRSF" id="PIRSF036625">
    <property type="entry name" value="GAF_ANTAR"/>
    <property type="match status" value="1"/>
</dbReference>
<dbReference type="PROSITE" id="PS50921">
    <property type="entry name" value="ANTAR"/>
    <property type="match status" value="1"/>
</dbReference>
<keyword evidence="10" id="KW-1185">Reference proteome</keyword>
<protein>
    <submittedName>
        <fullName evidence="8">ANTAR domain-containing protein</fullName>
    </submittedName>
</protein>
<name>A0A5P2X2J2_STRST</name>
<dbReference type="EMBL" id="CP023690">
    <property type="protein sequence ID" value="QEV58651.1"/>
    <property type="molecule type" value="Genomic_DNA"/>
</dbReference>
<dbReference type="SUPFAM" id="SSF52172">
    <property type="entry name" value="CheY-like"/>
    <property type="match status" value="1"/>
</dbReference>
<dbReference type="Gene3D" id="3.30.450.40">
    <property type="match status" value="1"/>
</dbReference>
<feature type="region of interest" description="Disordered" evidence="5">
    <location>
        <begin position="230"/>
        <end position="259"/>
    </location>
</feature>
<sequence length="259" mass="28410">MPEQAREERLAAAFVELADTLVDDFDTVSFLHLLATRCVDLLDVASAGVTLSVPESAPLTSGSDEHSHRLEQLAVEWDEGPGLDCLRSGRVVDGALLANGRPHARWPRFAPHALLSGFASVAATPLRLRGRTIGALSLFREQPETPPVAQLRLAQALARLATIGILQQRAAHRQRVIVGQLETALRSRVVIEQAKGALSHRHRISVDEAFTLLRRHARSQRRLLTAVAEEVLNETTDPPQPRTEGTKTTETTERTETTD</sequence>
<accession>A0A5P2X2J2</accession>
<evidence type="ECO:0000256" key="1">
    <source>
        <dbReference type="ARBA" id="ARBA00022679"/>
    </source>
</evidence>
<evidence type="ECO:0000259" key="6">
    <source>
        <dbReference type="PROSITE" id="PS50921"/>
    </source>
</evidence>
<reference evidence="8 9" key="1">
    <citation type="submission" date="2017-09" db="EMBL/GenBank/DDBJ databases">
        <authorList>
            <person name="Lee N."/>
            <person name="Cho B.-K."/>
        </authorList>
    </citation>
    <scope>NUCLEOTIDE SEQUENCE [LARGE SCALE GENOMIC DNA]</scope>
    <source>
        <strain evidence="8 9">ATCC 27465</strain>
    </source>
</reference>
<dbReference type="Pfam" id="PF13185">
    <property type="entry name" value="GAF_2"/>
    <property type="match status" value="1"/>
</dbReference>
<feature type="compositionally biased region" description="Basic and acidic residues" evidence="5">
    <location>
        <begin position="244"/>
        <end position="259"/>
    </location>
</feature>
<dbReference type="Pfam" id="PF03861">
    <property type="entry name" value="ANTAR"/>
    <property type="match status" value="1"/>
</dbReference>
<dbReference type="OrthoDB" id="3683444at2"/>
<keyword evidence="2" id="KW-0418">Kinase</keyword>
<dbReference type="InterPro" id="IPR005561">
    <property type="entry name" value="ANTAR"/>
</dbReference>
<dbReference type="InterPro" id="IPR036388">
    <property type="entry name" value="WH-like_DNA-bd_sf"/>
</dbReference>
<keyword evidence="3" id="KW-0805">Transcription regulation</keyword>
<dbReference type="InterPro" id="IPR012074">
    <property type="entry name" value="GAF_ANTAR"/>
</dbReference>
<dbReference type="AlphaFoldDB" id="A0A5P2X2J2"/>
<feature type="domain" description="ANTAR" evidence="6">
    <location>
        <begin position="171"/>
        <end position="232"/>
    </location>
</feature>
<evidence type="ECO:0000256" key="3">
    <source>
        <dbReference type="ARBA" id="ARBA00023015"/>
    </source>
</evidence>
<dbReference type="InterPro" id="IPR029016">
    <property type="entry name" value="GAF-like_dom_sf"/>
</dbReference>
<dbReference type="RefSeq" id="WP_150509856.1">
    <property type="nucleotide sequence ID" value="NZ_BMSQ01000020.1"/>
</dbReference>
<dbReference type="InterPro" id="IPR003018">
    <property type="entry name" value="GAF"/>
</dbReference>
<keyword evidence="4" id="KW-0804">Transcription</keyword>
<dbReference type="GO" id="GO:0003723">
    <property type="term" value="F:RNA binding"/>
    <property type="evidence" value="ECO:0007669"/>
    <property type="project" value="InterPro"/>
</dbReference>
<evidence type="ECO:0000313" key="7">
    <source>
        <dbReference type="EMBL" id="MBB5108408.1"/>
    </source>
</evidence>
<dbReference type="Proteomes" id="UP000326505">
    <property type="component" value="Chromosome"/>
</dbReference>
<dbReference type="SMART" id="SM01012">
    <property type="entry name" value="ANTAR"/>
    <property type="match status" value="1"/>
</dbReference>
<organism evidence="8 9">
    <name type="scientific">Streptomyces spectabilis</name>
    <dbReference type="NCBI Taxonomy" id="68270"/>
    <lineage>
        <taxon>Bacteria</taxon>
        <taxon>Bacillati</taxon>
        <taxon>Actinomycetota</taxon>
        <taxon>Actinomycetes</taxon>
        <taxon>Kitasatosporales</taxon>
        <taxon>Streptomycetaceae</taxon>
        <taxon>Streptomyces</taxon>
    </lineage>
</organism>
<reference evidence="7 10" key="2">
    <citation type="submission" date="2020-08" db="EMBL/GenBank/DDBJ databases">
        <title>Genomic Encyclopedia of Type Strains, Phase III (KMG-III): the genomes of soil and plant-associated and newly described type strains.</title>
        <authorList>
            <person name="Whitman W."/>
        </authorList>
    </citation>
    <scope>NUCLEOTIDE SEQUENCE [LARGE SCALE GENOMIC DNA]</scope>
    <source>
        <strain evidence="7 10">CECT 3146</strain>
    </source>
</reference>
<dbReference type="EMBL" id="JACHJD010000018">
    <property type="protein sequence ID" value="MBB5108408.1"/>
    <property type="molecule type" value="Genomic_DNA"/>
</dbReference>
<evidence type="ECO:0000313" key="8">
    <source>
        <dbReference type="EMBL" id="QEV58651.1"/>
    </source>
</evidence>
<evidence type="ECO:0000256" key="4">
    <source>
        <dbReference type="ARBA" id="ARBA00023163"/>
    </source>
</evidence>
<dbReference type="InterPro" id="IPR011006">
    <property type="entry name" value="CheY-like_superfamily"/>
</dbReference>
<evidence type="ECO:0000256" key="2">
    <source>
        <dbReference type="ARBA" id="ARBA00022777"/>
    </source>
</evidence>
<dbReference type="KEGG" id="sspb:CP982_07885"/>
<proteinExistence type="predicted"/>